<organism evidence="2">
    <name type="scientific">Ralstonia solanacearum</name>
    <name type="common">Pseudomonas solanacearum</name>
    <dbReference type="NCBI Taxonomy" id="305"/>
    <lineage>
        <taxon>Bacteria</taxon>
        <taxon>Pseudomonadati</taxon>
        <taxon>Pseudomonadota</taxon>
        <taxon>Betaproteobacteria</taxon>
        <taxon>Burkholderiales</taxon>
        <taxon>Burkholderiaceae</taxon>
        <taxon>Ralstonia</taxon>
        <taxon>Ralstonia solanacearum species complex</taxon>
    </lineage>
</organism>
<accession>A0A0S4TYQ7</accession>
<keyword evidence="1" id="KW-0472">Membrane</keyword>
<protein>
    <recommendedName>
        <fullName evidence="5">Transmembrane protein</fullName>
    </recommendedName>
</protein>
<feature type="transmembrane region" description="Helical" evidence="1">
    <location>
        <begin position="57"/>
        <end position="78"/>
    </location>
</feature>
<dbReference type="EMBL" id="LN899819">
    <property type="protein sequence ID" value="CUV15172.1"/>
    <property type="molecule type" value="Genomic_DNA"/>
</dbReference>
<dbReference type="AlphaFoldDB" id="A0A0S4TYQ7"/>
<evidence type="ECO:0000313" key="2">
    <source>
        <dbReference type="EMBL" id="CUV15172.1"/>
    </source>
</evidence>
<reference evidence="3 4" key="2">
    <citation type="submission" date="2019-04" db="EMBL/GenBank/DDBJ databases">
        <title>Complete Genome of UW386 and Higher Quality Genome of UW700.</title>
        <authorList>
            <person name="Jacobs J."/>
            <person name="Perez A."/>
            <person name="Steidl O."/>
            <person name="Allen C."/>
        </authorList>
    </citation>
    <scope>NUCLEOTIDE SEQUENCE [LARGE SCALE GENOMIC DNA]</scope>
    <source>
        <strain evidence="3 4">UW386</strain>
    </source>
</reference>
<dbReference type="Proteomes" id="UP000310553">
    <property type="component" value="Chromosome"/>
</dbReference>
<evidence type="ECO:0008006" key="5">
    <source>
        <dbReference type="Google" id="ProtNLM"/>
    </source>
</evidence>
<keyword evidence="1" id="KW-0812">Transmembrane</keyword>
<dbReference type="PATRIC" id="fig|305.106.peg.5264"/>
<keyword evidence="1" id="KW-1133">Transmembrane helix</keyword>
<dbReference type="EMBL" id="CP039339">
    <property type="protein sequence ID" value="QCX49427.1"/>
    <property type="molecule type" value="Genomic_DNA"/>
</dbReference>
<evidence type="ECO:0000313" key="4">
    <source>
        <dbReference type="Proteomes" id="UP000310553"/>
    </source>
</evidence>
<reference evidence="2" key="1">
    <citation type="submission" date="2015-10" db="EMBL/GenBank/DDBJ databases">
        <authorList>
            <person name="Gilbert D.G."/>
        </authorList>
    </citation>
    <scope>NUCLEOTIDE SEQUENCE</scope>
    <source>
        <strain evidence="2">Phyl III-seqv23</strain>
    </source>
</reference>
<sequence>MSREALARRSLIVLAALILLFEEWIWNAMLRATARLVAHPWLQAAERRLAELEPVEALCAFVLPMLALLPFKLAAVYVLARGHFLAGAAVLALAKVVSTTLGARIYVVVRPQLQQIGWYVRLESRFLDWKHRVVAALRATPTWQALQARLAAWRVQRHGLLRQGWRRLVAVLRLMRRHRTANPPH</sequence>
<name>A0A0S4TYQ7_RALSL</name>
<evidence type="ECO:0000256" key="1">
    <source>
        <dbReference type="SAM" id="Phobius"/>
    </source>
</evidence>
<gene>
    <name evidence="3" type="ORF">E7Z57_10100</name>
    <name evidence="2" type="ORF">RUN39_v1_1150026</name>
</gene>
<feature type="transmembrane region" description="Helical" evidence="1">
    <location>
        <begin position="84"/>
        <end position="107"/>
    </location>
</feature>
<evidence type="ECO:0000313" key="3">
    <source>
        <dbReference type="EMBL" id="QCX49427.1"/>
    </source>
</evidence>
<proteinExistence type="predicted"/>